<dbReference type="InterPro" id="IPR051393">
    <property type="entry name" value="ABC_transporter_permease"/>
</dbReference>
<dbReference type="PANTHER" id="PTHR30193:SF37">
    <property type="entry name" value="INNER MEMBRANE ABC TRANSPORTER PERMEASE PROTEIN YCJO"/>
    <property type="match status" value="1"/>
</dbReference>
<feature type="transmembrane region" description="Helical" evidence="7">
    <location>
        <begin position="23"/>
        <end position="45"/>
    </location>
</feature>
<organism evidence="9 10">
    <name type="scientific">Candidatus Ruania gallistercoris</name>
    <dbReference type="NCBI Taxonomy" id="2838746"/>
    <lineage>
        <taxon>Bacteria</taxon>
        <taxon>Bacillati</taxon>
        <taxon>Actinomycetota</taxon>
        <taxon>Actinomycetes</taxon>
        <taxon>Micrococcales</taxon>
        <taxon>Ruaniaceae</taxon>
        <taxon>Ruania</taxon>
    </lineage>
</organism>
<dbReference type="CDD" id="cd06261">
    <property type="entry name" value="TM_PBP2"/>
    <property type="match status" value="1"/>
</dbReference>
<evidence type="ECO:0000256" key="2">
    <source>
        <dbReference type="ARBA" id="ARBA00022448"/>
    </source>
</evidence>
<dbReference type="GO" id="GO:0055085">
    <property type="term" value="P:transmembrane transport"/>
    <property type="evidence" value="ECO:0007669"/>
    <property type="project" value="InterPro"/>
</dbReference>
<feature type="transmembrane region" description="Helical" evidence="7">
    <location>
        <begin position="82"/>
        <end position="110"/>
    </location>
</feature>
<sequence length="306" mass="33711">MARRRTPTYQVANPNKKRYPDNVMAYVMIAPIVILLGIFVIYPALQATVLSFYDWSFYEESEFVGLKNFTDVLTDPKFRASILLGLQFVAMTLPIQLIGAFLFASLATAVNRRFADVLKVSIYIPTIISGVITSVIFTIIYDYSGGILNALLAKLDLPGQAWLGDPNLALAAIAAPAVWLGMGITCLIMIAGMLDIPASFYESADVEGANWWQKTIYITIPQLKNVLLYLIITGFVASIQQFELPLIMTNGGPMSSTELPNLFIFNHFRGDPYVGYSIAAALLLFVVLGSVSALIFRVLNSEKLVD</sequence>
<evidence type="ECO:0000256" key="6">
    <source>
        <dbReference type="ARBA" id="ARBA00023136"/>
    </source>
</evidence>
<dbReference type="PROSITE" id="PS50928">
    <property type="entry name" value="ABC_TM1"/>
    <property type="match status" value="1"/>
</dbReference>
<evidence type="ECO:0000259" key="8">
    <source>
        <dbReference type="PROSITE" id="PS50928"/>
    </source>
</evidence>
<evidence type="ECO:0000256" key="1">
    <source>
        <dbReference type="ARBA" id="ARBA00004651"/>
    </source>
</evidence>
<accession>A0A9D2EGR8</accession>
<dbReference type="InterPro" id="IPR035906">
    <property type="entry name" value="MetI-like_sf"/>
</dbReference>
<comment type="similarity">
    <text evidence="7">Belongs to the binding-protein-dependent transport system permease family.</text>
</comment>
<dbReference type="Gene3D" id="1.10.3720.10">
    <property type="entry name" value="MetI-like"/>
    <property type="match status" value="1"/>
</dbReference>
<feature type="transmembrane region" description="Helical" evidence="7">
    <location>
        <begin position="122"/>
        <end position="141"/>
    </location>
</feature>
<comment type="caution">
    <text evidence="9">The sequence shown here is derived from an EMBL/GenBank/DDBJ whole genome shotgun (WGS) entry which is preliminary data.</text>
</comment>
<name>A0A9D2EGR8_9MICO</name>
<dbReference type="PANTHER" id="PTHR30193">
    <property type="entry name" value="ABC TRANSPORTER PERMEASE PROTEIN"/>
    <property type="match status" value="1"/>
</dbReference>
<keyword evidence="5 7" id="KW-1133">Transmembrane helix</keyword>
<feature type="transmembrane region" description="Helical" evidence="7">
    <location>
        <begin position="226"/>
        <end position="248"/>
    </location>
</feature>
<protein>
    <submittedName>
        <fullName evidence="9">Sugar ABC transporter permease</fullName>
    </submittedName>
</protein>
<comment type="subcellular location">
    <subcellularLocation>
        <location evidence="1 7">Cell membrane</location>
        <topology evidence="1 7">Multi-pass membrane protein</topology>
    </subcellularLocation>
</comment>
<keyword evidence="2 7" id="KW-0813">Transport</keyword>
<dbReference type="AlphaFoldDB" id="A0A9D2EGR8"/>
<keyword evidence="6 7" id="KW-0472">Membrane</keyword>
<evidence type="ECO:0000256" key="3">
    <source>
        <dbReference type="ARBA" id="ARBA00022475"/>
    </source>
</evidence>
<feature type="transmembrane region" description="Helical" evidence="7">
    <location>
        <begin position="273"/>
        <end position="296"/>
    </location>
</feature>
<evidence type="ECO:0000256" key="4">
    <source>
        <dbReference type="ARBA" id="ARBA00022692"/>
    </source>
</evidence>
<dbReference type="Pfam" id="PF00528">
    <property type="entry name" value="BPD_transp_1"/>
    <property type="match status" value="1"/>
</dbReference>
<keyword evidence="3" id="KW-1003">Cell membrane</keyword>
<dbReference type="InterPro" id="IPR000515">
    <property type="entry name" value="MetI-like"/>
</dbReference>
<feature type="transmembrane region" description="Helical" evidence="7">
    <location>
        <begin position="168"/>
        <end position="194"/>
    </location>
</feature>
<gene>
    <name evidence="9" type="ORF">H9815_15590</name>
</gene>
<evidence type="ECO:0000313" key="10">
    <source>
        <dbReference type="Proteomes" id="UP000824037"/>
    </source>
</evidence>
<feature type="domain" description="ABC transmembrane type-1" evidence="8">
    <location>
        <begin position="78"/>
        <end position="295"/>
    </location>
</feature>
<evidence type="ECO:0000313" key="9">
    <source>
        <dbReference type="EMBL" id="HIZ37197.1"/>
    </source>
</evidence>
<dbReference type="SUPFAM" id="SSF161098">
    <property type="entry name" value="MetI-like"/>
    <property type="match status" value="1"/>
</dbReference>
<reference evidence="9" key="2">
    <citation type="submission" date="2021-04" db="EMBL/GenBank/DDBJ databases">
        <authorList>
            <person name="Gilroy R."/>
        </authorList>
    </citation>
    <scope>NUCLEOTIDE SEQUENCE</scope>
    <source>
        <strain evidence="9">ChiGjej4B4-7305</strain>
    </source>
</reference>
<reference evidence="9" key="1">
    <citation type="journal article" date="2021" name="PeerJ">
        <title>Extensive microbial diversity within the chicken gut microbiome revealed by metagenomics and culture.</title>
        <authorList>
            <person name="Gilroy R."/>
            <person name="Ravi A."/>
            <person name="Getino M."/>
            <person name="Pursley I."/>
            <person name="Horton D.L."/>
            <person name="Alikhan N.F."/>
            <person name="Baker D."/>
            <person name="Gharbi K."/>
            <person name="Hall N."/>
            <person name="Watson M."/>
            <person name="Adriaenssens E.M."/>
            <person name="Foster-Nyarko E."/>
            <person name="Jarju S."/>
            <person name="Secka A."/>
            <person name="Antonio M."/>
            <person name="Oren A."/>
            <person name="Chaudhuri R.R."/>
            <person name="La Ragione R."/>
            <person name="Hildebrand F."/>
            <person name="Pallen M.J."/>
        </authorList>
    </citation>
    <scope>NUCLEOTIDE SEQUENCE</scope>
    <source>
        <strain evidence="9">ChiGjej4B4-7305</strain>
    </source>
</reference>
<keyword evidence="4 7" id="KW-0812">Transmembrane</keyword>
<dbReference type="GO" id="GO:0005886">
    <property type="term" value="C:plasma membrane"/>
    <property type="evidence" value="ECO:0007669"/>
    <property type="project" value="UniProtKB-SubCell"/>
</dbReference>
<dbReference type="EMBL" id="DXBY01000268">
    <property type="protein sequence ID" value="HIZ37197.1"/>
    <property type="molecule type" value="Genomic_DNA"/>
</dbReference>
<proteinExistence type="inferred from homology"/>
<dbReference type="Proteomes" id="UP000824037">
    <property type="component" value="Unassembled WGS sequence"/>
</dbReference>
<evidence type="ECO:0000256" key="7">
    <source>
        <dbReference type="RuleBase" id="RU363032"/>
    </source>
</evidence>
<evidence type="ECO:0000256" key="5">
    <source>
        <dbReference type="ARBA" id="ARBA00022989"/>
    </source>
</evidence>